<evidence type="ECO:0000259" key="3">
    <source>
        <dbReference type="Pfam" id="PF16697"/>
    </source>
</evidence>
<gene>
    <name evidence="4" type="ORF">CVV64_02655</name>
</gene>
<dbReference type="Proteomes" id="UP000233256">
    <property type="component" value="Unassembled WGS sequence"/>
</dbReference>
<dbReference type="AlphaFoldDB" id="A0A2N1PTC8"/>
<keyword evidence="2" id="KW-0812">Transmembrane</keyword>
<proteinExistence type="predicted"/>
<feature type="region of interest" description="Disordered" evidence="1">
    <location>
        <begin position="184"/>
        <end position="260"/>
    </location>
</feature>
<reference evidence="4 5" key="1">
    <citation type="journal article" date="2017" name="ISME J.">
        <title>Potential for microbial H2 and metal transformations associated with novel bacteria and archaea in deep terrestrial subsurface sediments.</title>
        <authorList>
            <person name="Hernsdorf A.W."/>
            <person name="Amano Y."/>
            <person name="Miyakawa K."/>
            <person name="Ise K."/>
            <person name="Suzuki Y."/>
            <person name="Anantharaman K."/>
            <person name="Probst A."/>
            <person name="Burstein D."/>
            <person name="Thomas B.C."/>
            <person name="Banfield J.F."/>
        </authorList>
    </citation>
    <scope>NUCLEOTIDE SEQUENCE [LARGE SCALE GENOMIC DNA]</scope>
    <source>
        <strain evidence="4">HGW-Wallbacteria-1</strain>
    </source>
</reference>
<dbReference type="Pfam" id="PF16697">
    <property type="entry name" value="Yop-YscD_cpl"/>
    <property type="match status" value="1"/>
</dbReference>
<comment type="caution">
    <text evidence="4">The sequence shown here is derived from an EMBL/GenBank/DDBJ whole genome shotgun (WGS) entry which is preliminary data.</text>
</comment>
<sequence>MENADLIRALSYALIGGGLFLLGAMAWVYKSNTFNEFEEEPLSVDLAKLSADAEAAEAAQATAQNISPGSSDSVHDEKTQITDSGLVDPHDAKTMLCDGGVGNVSVSDGGNVHEAKTLLCDGGGGNFPGSEEGADIEDTHEAKTLLFDHGGGNMTPAENTVNNTVHEAKTLLCDGGGGNFSFMKDTPDSSAVLPHKPDDEVSKSGADSQVHEAKTLLFEGGAWGDASENRTVSDSDTTTGSQPQSSGNSPSGHSIADDDATYDGKTMLDFGSGTDFDHFGHMEGGQTDSNPPADNDFDGKTIVDQGPAPGFNSPSRDASLVGIRGPIAGKSFAVPSMGATVGAAESCGVRITAAGLASKHFKLSLLENNWRILDLTGDGLSVNGKNETSRTLAHGDLIEAGTGKFEFRC</sequence>
<feature type="transmembrane region" description="Helical" evidence="2">
    <location>
        <begin position="12"/>
        <end position="29"/>
    </location>
</feature>
<feature type="compositionally biased region" description="Low complexity" evidence="1">
    <location>
        <begin position="234"/>
        <end position="254"/>
    </location>
</feature>
<evidence type="ECO:0000313" key="5">
    <source>
        <dbReference type="Proteomes" id="UP000233256"/>
    </source>
</evidence>
<name>A0A2N1PTC8_9BACT</name>
<evidence type="ECO:0000256" key="1">
    <source>
        <dbReference type="SAM" id="MobiDB-lite"/>
    </source>
</evidence>
<evidence type="ECO:0000313" key="4">
    <source>
        <dbReference type="EMBL" id="PKK91591.1"/>
    </source>
</evidence>
<keyword evidence="2" id="KW-0472">Membrane</keyword>
<evidence type="ECO:0000256" key="2">
    <source>
        <dbReference type="SAM" id="Phobius"/>
    </source>
</evidence>
<dbReference type="SUPFAM" id="SSF49879">
    <property type="entry name" value="SMAD/FHA domain"/>
    <property type="match status" value="1"/>
</dbReference>
<keyword evidence="2" id="KW-1133">Transmembrane helix</keyword>
<feature type="region of interest" description="Disordered" evidence="1">
    <location>
        <begin position="59"/>
        <end position="78"/>
    </location>
</feature>
<accession>A0A2N1PTC8</accession>
<organism evidence="4 5">
    <name type="scientific">Candidatus Wallbacteria bacterium HGW-Wallbacteria-1</name>
    <dbReference type="NCBI Taxonomy" id="2013854"/>
    <lineage>
        <taxon>Bacteria</taxon>
        <taxon>Candidatus Walliibacteriota</taxon>
    </lineage>
</organism>
<dbReference type="InterPro" id="IPR008984">
    <property type="entry name" value="SMAD_FHA_dom_sf"/>
</dbReference>
<protein>
    <recommendedName>
        <fullName evidence="3">YscD cytoplasmic domain-containing protein</fullName>
    </recommendedName>
</protein>
<feature type="region of interest" description="Disordered" evidence="1">
    <location>
        <begin position="277"/>
        <end position="317"/>
    </location>
</feature>
<dbReference type="Gene3D" id="2.60.200.20">
    <property type="match status" value="1"/>
</dbReference>
<dbReference type="InterPro" id="IPR032030">
    <property type="entry name" value="YscD_cytoplasmic_dom"/>
</dbReference>
<feature type="domain" description="YscD cytoplasmic" evidence="3">
    <location>
        <begin position="323"/>
        <end position="407"/>
    </location>
</feature>
<dbReference type="CDD" id="cd00060">
    <property type="entry name" value="FHA"/>
    <property type="match status" value="1"/>
</dbReference>
<dbReference type="EMBL" id="PGXC01000002">
    <property type="protein sequence ID" value="PKK91591.1"/>
    <property type="molecule type" value="Genomic_DNA"/>
</dbReference>